<keyword evidence="1" id="KW-1133">Transmembrane helix</keyword>
<dbReference type="Gene3D" id="3.55.50.30">
    <property type="match status" value="1"/>
</dbReference>
<accession>A0A317F5Q0</accession>
<feature type="transmembrane region" description="Helical" evidence="1">
    <location>
        <begin position="89"/>
        <end position="110"/>
    </location>
</feature>
<dbReference type="GO" id="GO:0016989">
    <property type="term" value="F:sigma factor antagonist activity"/>
    <property type="evidence" value="ECO:0007669"/>
    <property type="project" value="TreeGrafter"/>
</dbReference>
<dbReference type="EMBL" id="QGNY01000001">
    <property type="protein sequence ID" value="PWS33377.1"/>
    <property type="molecule type" value="Genomic_DNA"/>
</dbReference>
<evidence type="ECO:0000313" key="4">
    <source>
        <dbReference type="EMBL" id="PWS33377.1"/>
    </source>
</evidence>
<dbReference type="AlphaFoldDB" id="A0A317F5Q0"/>
<evidence type="ECO:0000259" key="3">
    <source>
        <dbReference type="Pfam" id="PF16344"/>
    </source>
</evidence>
<feature type="domain" description="FecR protein" evidence="2">
    <location>
        <begin position="189"/>
        <end position="282"/>
    </location>
</feature>
<dbReference type="PANTHER" id="PTHR30273:SF2">
    <property type="entry name" value="PROTEIN FECR"/>
    <property type="match status" value="1"/>
</dbReference>
<dbReference type="PANTHER" id="PTHR30273">
    <property type="entry name" value="PERIPLASMIC SIGNAL SENSOR AND SIGMA FACTOR ACTIVATOR FECR-RELATED"/>
    <property type="match status" value="1"/>
</dbReference>
<evidence type="ECO:0000313" key="5">
    <source>
        <dbReference type="Proteomes" id="UP000245391"/>
    </source>
</evidence>
<dbReference type="InterPro" id="IPR032508">
    <property type="entry name" value="FecR_C"/>
</dbReference>
<dbReference type="Pfam" id="PF04773">
    <property type="entry name" value="FecR"/>
    <property type="match status" value="1"/>
</dbReference>
<protein>
    <submittedName>
        <fullName evidence="4">Iron dicitrate transport regulator FecR</fullName>
    </submittedName>
</protein>
<keyword evidence="1" id="KW-0812">Transmembrane</keyword>
<dbReference type="Pfam" id="PF16344">
    <property type="entry name" value="FecR_C"/>
    <property type="match status" value="1"/>
</dbReference>
<keyword evidence="1" id="KW-0472">Membrane</keyword>
<dbReference type="InterPro" id="IPR006860">
    <property type="entry name" value="FecR"/>
</dbReference>
<comment type="caution">
    <text evidence="4">The sequence shown here is derived from an EMBL/GenBank/DDBJ whole genome shotgun (WGS) entry which is preliminary data.</text>
</comment>
<gene>
    <name evidence="4" type="ORF">DF947_01755</name>
</gene>
<dbReference type="Proteomes" id="UP000245391">
    <property type="component" value="Unassembled WGS sequence"/>
</dbReference>
<keyword evidence="5" id="KW-1185">Reference proteome</keyword>
<evidence type="ECO:0000256" key="1">
    <source>
        <dbReference type="SAM" id="Phobius"/>
    </source>
</evidence>
<reference evidence="5" key="1">
    <citation type="submission" date="2018-05" db="EMBL/GenBank/DDBJ databases">
        <title>Pedobacter paludis sp. nov., isolated from wetland soil.</title>
        <authorList>
            <person name="Zhang Y."/>
        </authorList>
    </citation>
    <scope>NUCLEOTIDE SEQUENCE [LARGE SCALE GENOMIC DNA]</scope>
    <source>
        <strain evidence="5">R-8</strain>
    </source>
</reference>
<name>A0A317F5Q0_9SPHI</name>
<dbReference type="Gene3D" id="2.60.120.1440">
    <property type="match status" value="1"/>
</dbReference>
<sequence length="392" mass="43382">MLMAQPINHLFQRCLEGQATRSEQQELYALISDERNDEALMREIETAYERFVYQKNPFSPQVEARMLSLITSKDLPKRKPVKMTAIKRWRWVAVAAAAAIVICIFGIHLYRVQQLESATDNAVILAQKISPGNQGATLTLSDGRKIALNDQASGTLAQEAGTRIIKTVNGGIQYQPGDGAGSLNYNSLGTGKGQIYSLNLPDGTVVWLNAASFIRYPSNFAAKGNRSVELKGEAYFEVAKDKSRPFVVTSGSQTVEVLGTHFNVNAYEDEPNQKTTLIEGSIKVAVPGVQKLINPGEQASFTKGLLQVATANTADAIAWKEGKFRFNETPMEELLRQLGRWYDLQLEFPTGVPQRQFSGGINRNVPLSSVLQLLKDAKINFRLNGRKLIVYN</sequence>
<organism evidence="4 5">
    <name type="scientific">Pedobacter paludis</name>
    <dbReference type="NCBI Taxonomy" id="2203212"/>
    <lineage>
        <taxon>Bacteria</taxon>
        <taxon>Pseudomonadati</taxon>
        <taxon>Bacteroidota</taxon>
        <taxon>Sphingobacteriia</taxon>
        <taxon>Sphingobacteriales</taxon>
        <taxon>Sphingobacteriaceae</taxon>
        <taxon>Pedobacter</taxon>
    </lineage>
</organism>
<proteinExistence type="predicted"/>
<evidence type="ECO:0000259" key="2">
    <source>
        <dbReference type="Pfam" id="PF04773"/>
    </source>
</evidence>
<feature type="domain" description="Protein FecR C-terminal" evidence="3">
    <location>
        <begin position="323"/>
        <end position="390"/>
    </location>
</feature>
<dbReference type="InterPro" id="IPR012373">
    <property type="entry name" value="Ferrdict_sens_TM"/>
</dbReference>